<dbReference type="SUPFAM" id="SSF51735">
    <property type="entry name" value="NAD(P)-binding Rossmann-fold domains"/>
    <property type="match status" value="1"/>
</dbReference>
<dbReference type="Proteomes" id="UP000469558">
    <property type="component" value="Unassembled WGS sequence"/>
</dbReference>
<keyword evidence="3" id="KW-1185">Reference proteome</keyword>
<dbReference type="PANTHER" id="PTHR47534:SF3">
    <property type="entry name" value="ALCOHOL DEHYDROGENASE-LIKE C-TERMINAL DOMAIN-CONTAINING PROTEIN"/>
    <property type="match status" value="1"/>
</dbReference>
<organism evidence="2 3">
    <name type="scientific">Lachnellula suecica</name>
    <dbReference type="NCBI Taxonomy" id="602035"/>
    <lineage>
        <taxon>Eukaryota</taxon>
        <taxon>Fungi</taxon>
        <taxon>Dikarya</taxon>
        <taxon>Ascomycota</taxon>
        <taxon>Pezizomycotina</taxon>
        <taxon>Leotiomycetes</taxon>
        <taxon>Helotiales</taxon>
        <taxon>Lachnaceae</taxon>
        <taxon>Lachnellula</taxon>
    </lineage>
</organism>
<dbReference type="InterPro" id="IPR036291">
    <property type="entry name" value="NAD(P)-bd_dom_sf"/>
</dbReference>
<keyword evidence="1" id="KW-0560">Oxidoreductase</keyword>
<feature type="non-terminal residue" evidence="2">
    <location>
        <position position="1"/>
    </location>
</feature>
<name>A0A8T9C874_9HELO</name>
<dbReference type="Gene3D" id="3.40.50.720">
    <property type="entry name" value="NAD(P)-binding Rossmann-like Domain"/>
    <property type="match status" value="1"/>
</dbReference>
<evidence type="ECO:0000313" key="2">
    <source>
        <dbReference type="EMBL" id="TVY81536.1"/>
    </source>
</evidence>
<dbReference type="OrthoDB" id="2898509at2759"/>
<sequence length="316" mass="33888">MVNIKVIRASNNTFQNSNASSNLVAVFVGATSGIGMGALKAFTIHANAPSIHIIGRSKHAAQSLLDELSASNPQAKLNFIETEISLMKNVDGACEEIKAREKKVDVLVLSPGYLTFEGRNETPEGIDIPHALRYYTRLRFTYSLLPLLIASPNPSVISVLAGGKEKALDLSDLEVRNGFSGLKAMSNGTTQTTLAFEELAKAHPSISFIHKYPGFVNTGVIARLLSTTTGLLSIPAALFRWTLLPVINLFSMSVDEAGERVLFLATSKRYSRGGVDGGVEMPQGVSVLEEENGVYRVGPLDEGAQATEALLGLRAE</sequence>
<proteinExistence type="predicted"/>
<dbReference type="PANTHER" id="PTHR47534">
    <property type="entry name" value="YALI0E05731P"/>
    <property type="match status" value="1"/>
</dbReference>
<dbReference type="InterPro" id="IPR002347">
    <property type="entry name" value="SDR_fam"/>
</dbReference>
<evidence type="ECO:0000256" key="1">
    <source>
        <dbReference type="ARBA" id="ARBA00023002"/>
    </source>
</evidence>
<dbReference type="GO" id="GO:0016491">
    <property type="term" value="F:oxidoreductase activity"/>
    <property type="evidence" value="ECO:0007669"/>
    <property type="project" value="UniProtKB-KW"/>
</dbReference>
<dbReference type="Pfam" id="PF00106">
    <property type="entry name" value="adh_short"/>
    <property type="match status" value="1"/>
</dbReference>
<accession>A0A8T9C874</accession>
<dbReference type="EMBL" id="QGMK01000462">
    <property type="protein sequence ID" value="TVY81536.1"/>
    <property type="molecule type" value="Genomic_DNA"/>
</dbReference>
<evidence type="ECO:0000313" key="3">
    <source>
        <dbReference type="Proteomes" id="UP000469558"/>
    </source>
</evidence>
<comment type="caution">
    <text evidence="2">The sequence shown here is derived from an EMBL/GenBank/DDBJ whole genome shotgun (WGS) entry which is preliminary data.</text>
</comment>
<protein>
    <submittedName>
        <fullName evidence="2">Oxidoreductase andH</fullName>
    </submittedName>
</protein>
<dbReference type="InterPro" id="IPR052228">
    <property type="entry name" value="Sec_Metab_Biosynth_Oxidored"/>
</dbReference>
<reference evidence="2 3" key="1">
    <citation type="submission" date="2018-05" db="EMBL/GenBank/DDBJ databases">
        <title>Genome sequencing and assembly of the regulated plant pathogen Lachnellula willkommii and related sister species for the development of diagnostic species identification markers.</title>
        <authorList>
            <person name="Giroux E."/>
            <person name="Bilodeau G."/>
        </authorList>
    </citation>
    <scope>NUCLEOTIDE SEQUENCE [LARGE SCALE GENOMIC DNA]</scope>
    <source>
        <strain evidence="2 3">CBS 268.59</strain>
    </source>
</reference>
<gene>
    <name evidence="2" type="primary">andH_3</name>
    <name evidence="2" type="ORF">LSUE1_G001876</name>
</gene>
<dbReference type="AlphaFoldDB" id="A0A8T9C874"/>